<accession>A0A9P4K2X9</accession>
<protein>
    <submittedName>
        <fullName evidence="1">Uncharacterized protein</fullName>
    </submittedName>
</protein>
<evidence type="ECO:0000313" key="1">
    <source>
        <dbReference type="EMBL" id="KAF2260916.1"/>
    </source>
</evidence>
<organism evidence="1 2">
    <name type="scientific">Lojkania enalia</name>
    <dbReference type="NCBI Taxonomy" id="147567"/>
    <lineage>
        <taxon>Eukaryota</taxon>
        <taxon>Fungi</taxon>
        <taxon>Dikarya</taxon>
        <taxon>Ascomycota</taxon>
        <taxon>Pezizomycotina</taxon>
        <taxon>Dothideomycetes</taxon>
        <taxon>Pleosporomycetidae</taxon>
        <taxon>Pleosporales</taxon>
        <taxon>Pleosporales incertae sedis</taxon>
        <taxon>Lojkania</taxon>
    </lineage>
</organism>
<name>A0A9P4K2X9_9PLEO</name>
<proteinExistence type="predicted"/>
<dbReference type="EMBL" id="ML986669">
    <property type="protein sequence ID" value="KAF2260916.1"/>
    <property type="molecule type" value="Genomic_DNA"/>
</dbReference>
<gene>
    <name evidence="1" type="ORF">CC78DRAFT_547115</name>
</gene>
<keyword evidence="2" id="KW-1185">Reference proteome</keyword>
<dbReference type="Proteomes" id="UP000800093">
    <property type="component" value="Unassembled WGS sequence"/>
</dbReference>
<comment type="caution">
    <text evidence="1">The sequence shown here is derived from an EMBL/GenBank/DDBJ whole genome shotgun (WGS) entry which is preliminary data.</text>
</comment>
<reference evidence="2" key="1">
    <citation type="journal article" date="2020" name="Stud. Mycol.">
        <title>101 Dothideomycetes genomes: A test case for predicting lifestyles and emergence of pathogens.</title>
        <authorList>
            <person name="Haridas S."/>
            <person name="Albert R."/>
            <person name="Binder M."/>
            <person name="Bloem J."/>
            <person name="LaButti K."/>
            <person name="Salamov A."/>
            <person name="Andreopoulos B."/>
            <person name="Baker S."/>
            <person name="Barry K."/>
            <person name="Bills G."/>
            <person name="Bluhm B."/>
            <person name="Cannon C."/>
            <person name="Castanera R."/>
            <person name="Culley D."/>
            <person name="Daum C."/>
            <person name="Ezra D."/>
            <person name="Gonzalez J."/>
            <person name="Henrissat B."/>
            <person name="Kuo A."/>
            <person name="Liang C."/>
            <person name="Lipzen A."/>
            <person name="Lutzoni F."/>
            <person name="Magnuson J."/>
            <person name="Mondo S."/>
            <person name="Nolan M."/>
            <person name="Ohm R."/>
            <person name="Pangilinan J."/>
            <person name="Park H.-J."/>
            <person name="Ramirez L."/>
            <person name="Alfaro M."/>
            <person name="Sun H."/>
            <person name="Tritt A."/>
            <person name="Yoshinaga Y."/>
            <person name="Zwiers L.-H."/>
            <person name="Turgeon B."/>
            <person name="Goodwin S."/>
            <person name="Spatafora J."/>
            <person name="Crous P."/>
            <person name="Grigoriev I."/>
        </authorList>
    </citation>
    <scope>NUCLEOTIDE SEQUENCE [LARGE SCALE GENOMIC DNA]</scope>
    <source>
        <strain evidence="2">CBS 304.66</strain>
    </source>
</reference>
<sequence>MRTRVYKWESYILESVMHPTLNSNGPDISVLPNRGNRDFTTILLMKEAIRACIHDLEAIELVLQMIGDVVASIYARVTPENQDYASRLRSFSIEHAVTSPFTVSSLPCGRKAFTTFDTYETFEYLLLYRRHNYVPRWHYVEYPEDEKNLWPTGFFNPFGYYLPDEIESAQNFLVFEDVELDAFWLVIKVQDFATQISVNRCAIYSICYESFTIEDGDDAPI</sequence>
<dbReference type="AlphaFoldDB" id="A0A9P4K2X9"/>
<evidence type="ECO:0000313" key="2">
    <source>
        <dbReference type="Proteomes" id="UP000800093"/>
    </source>
</evidence>